<sequence>MDVKIAFLNGDLEEEVYMEQPEGFVLPGNEHKVCKLIKSLYGLKQTPKQWHEKFDSVISSYGFSHNCADKCFYTKFTEMYGVIICLYVDDLLIFGTNLEGVRETKEYLASNFKMKDLNEVDTILGINVQKHERGFALSQSHYIEKVC</sequence>
<dbReference type="InterPro" id="IPR013103">
    <property type="entry name" value="RVT_2"/>
</dbReference>
<dbReference type="STRING" id="22663.A0A2I0K7Y3"/>
<organism evidence="2 3">
    <name type="scientific">Punica granatum</name>
    <name type="common">Pomegranate</name>
    <dbReference type="NCBI Taxonomy" id="22663"/>
    <lineage>
        <taxon>Eukaryota</taxon>
        <taxon>Viridiplantae</taxon>
        <taxon>Streptophyta</taxon>
        <taxon>Embryophyta</taxon>
        <taxon>Tracheophyta</taxon>
        <taxon>Spermatophyta</taxon>
        <taxon>Magnoliopsida</taxon>
        <taxon>eudicotyledons</taxon>
        <taxon>Gunneridae</taxon>
        <taxon>Pentapetalae</taxon>
        <taxon>rosids</taxon>
        <taxon>malvids</taxon>
        <taxon>Myrtales</taxon>
        <taxon>Lythraceae</taxon>
        <taxon>Punica</taxon>
    </lineage>
</organism>
<evidence type="ECO:0000313" key="3">
    <source>
        <dbReference type="Proteomes" id="UP000233551"/>
    </source>
</evidence>
<accession>A0A2I0K7Y3</accession>
<keyword evidence="3" id="KW-1185">Reference proteome</keyword>
<dbReference type="AlphaFoldDB" id="A0A2I0K7Y3"/>
<dbReference type="InterPro" id="IPR043502">
    <property type="entry name" value="DNA/RNA_pol_sf"/>
</dbReference>
<comment type="caution">
    <text evidence="2">The sequence shown here is derived from an EMBL/GenBank/DDBJ whole genome shotgun (WGS) entry which is preliminary data.</text>
</comment>
<evidence type="ECO:0000313" key="2">
    <source>
        <dbReference type="EMBL" id="PKI64657.1"/>
    </source>
</evidence>
<dbReference type="Pfam" id="PF07727">
    <property type="entry name" value="RVT_2"/>
    <property type="match status" value="1"/>
</dbReference>
<feature type="domain" description="Reverse transcriptase Ty1/copia-type" evidence="1">
    <location>
        <begin position="1"/>
        <end position="146"/>
    </location>
</feature>
<reference evidence="2 3" key="1">
    <citation type="submission" date="2017-11" db="EMBL/GenBank/DDBJ databases">
        <title>De-novo sequencing of pomegranate (Punica granatum L.) genome.</title>
        <authorList>
            <person name="Akparov Z."/>
            <person name="Amiraslanov A."/>
            <person name="Hajiyeva S."/>
            <person name="Abbasov M."/>
            <person name="Kaur K."/>
            <person name="Hamwieh A."/>
            <person name="Solovyev V."/>
            <person name="Salamov A."/>
            <person name="Braich B."/>
            <person name="Kosarev P."/>
            <person name="Mahmoud A."/>
            <person name="Hajiyev E."/>
            <person name="Babayeva S."/>
            <person name="Izzatullayeva V."/>
            <person name="Mammadov A."/>
            <person name="Mammadov A."/>
            <person name="Sharifova S."/>
            <person name="Ojaghi J."/>
            <person name="Eynullazada K."/>
            <person name="Bayramov B."/>
            <person name="Abdulazimova A."/>
            <person name="Shahmuradov I."/>
        </authorList>
    </citation>
    <scope>NUCLEOTIDE SEQUENCE [LARGE SCALE GENOMIC DNA]</scope>
    <source>
        <strain evidence="3">cv. AG2017</strain>
        <tissue evidence="2">Leaf</tissue>
    </source>
</reference>
<protein>
    <recommendedName>
        <fullName evidence="1">Reverse transcriptase Ty1/copia-type domain-containing protein</fullName>
    </recommendedName>
</protein>
<dbReference type="SUPFAM" id="SSF56672">
    <property type="entry name" value="DNA/RNA polymerases"/>
    <property type="match status" value="1"/>
</dbReference>
<evidence type="ECO:0000259" key="1">
    <source>
        <dbReference type="Pfam" id="PF07727"/>
    </source>
</evidence>
<gene>
    <name evidence="2" type="ORF">CRG98_014946</name>
</gene>
<proteinExistence type="predicted"/>
<dbReference type="Proteomes" id="UP000233551">
    <property type="component" value="Unassembled WGS sequence"/>
</dbReference>
<dbReference type="EMBL" id="PGOL01000799">
    <property type="protein sequence ID" value="PKI64657.1"/>
    <property type="molecule type" value="Genomic_DNA"/>
</dbReference>
<name>A0A2I0K7Y3_PUNGR</name>